<feature type="region of interest" description="Disordered" evidence="1">
    <location>
        <begin position="401"/>
        <end position="424"/>
    </location>
</feature>
<dbReference type="RefSeq" id="WP_011988567.1">
    <property type="nucleotide sequence ID" value="NC_009705.1"/>
</dbReference>
<proteinExistence type="predicted"/>
<organism evidence="2 3">
    <name type="scientific">Yersinia pseudotuberculosis serotype O:1b (strain IP 31758)</name>
    <dbReference type="NCBI Taxonomy" id="349747"/>
    <lineage>
        <taxon>Bacteria</taxon>
        <taxon>Pseudomonadati</taxon>
        <taxon>Pseudomonadota</taxon>
        <taxon>Gammaproteobacteria</taxon>
        <taxon>Enterobacterales</taxon>
        <taxon>Yersiniaceae</taxon>
        <taxon>Yersinia</taxon>
    </lineage>
</organism>
<evidence type="ECO:0000313" key="3">
    <source>
        <dbReference type="Proteomes" id="UP000002412"/>
    </source>
</evidence>
<accession>A0A0U1QTL4</accession>
<evidence type="ECO:0000256" key="1">
    <source>
        <dbReference type="SAM" id="MobiDB-lite"/>
    </source>
</evidence>
<feature type="compositionally biased region" description="Basic and acidic residues" evidence="1">
    <location>
        <begin position="403"/>
        <end position="424"/>
    </location>
</feature>
<dbReference type="HOGENOM" id="CLU_647130_0_0_6"/>
<dbReference type="KEGG" id="ypi:YpsIP31758_B0002"/>
<keyword evidence="2" id="KW-0614">Plasmid</keyword>
<dbReference type="AlphaFoldDB" id="A0A0U1QTL4"/>
<feature type="region of interest" description="Disordered" evidence="1">
    <location>
        <begin position="1"/>
        <end position="25"/>
    </location>
</feature>
<gene>
    <name evidence="2" type="ordered locus">YpsIP31758_B0002</name>
</gene>
<feature type="compositionally biased region" description="Polar residues" evidence="1">
    <location>
        <begin position="1"/>
        <end position="20"/>
    </location>
</feature>
<dbReference type="EMBL" id="CP000719">
    <property type="protein sequence ID" value="ABS45723.1"/>
    <property type="molecule type" value="Genomic_DNA"/>
</dbReference>
<dbReference type="Proteomes" id="UP000002412">
    <property type="component" value="Plasmid p_153kb"/>
</dbReference>
<evidence type="ECO:0000313" key="2">
    <source>
        <dbReference type="EMBL" id="ABS45723.1"/>
    </source>
</evidence>
<sequence>MSFNPDALNNKSSSSNTANPAPQKPERLIMIVESYETPESGFHYAVGHKFNDIDAKVRVRLNTVDERCKDRPKSDANKVKDQYVSGENTRDTIADKQKSNIKFISFDDSTLLAENEGVSEYRAHWGKTMSTDPTAEIISGVGHIRLRQPENGSERSAEAYIEFIKDAQPAVKKNIKQLLTSGLATKDEQGRARDPFVILRVGYDDKLVTTVRLFPATETKAVFDQNLGSNKEIRIPADADKTIEHLLSGNPLSNSPTTSYVDNQADTVRAIVAGLLGRKEPTFNVPSNKDRNLNIYHGAKGGQLNFELISCEKIDFGIDSRKTYLNDKSRPHLAAYDIKSGDEGNDKQQFVTSGYTETVLAIHRHPDGEPYAVFASPKEMWPKTQIMKNLTIDKLIITTPENKPVHEEEKSAKVNKEEDRSLSL</sequence>
<name>A0A0U1QTL4_YERP3</name>
<reference evidence="2 3" key="1">
    <citation type="journal article" date="2007" name="PLoS Genet.">
        <title>The complete genome sequence of Yersinia pseudotuberculosis IP31758, the causative agent of Far East scarlet-like fever.</title>
        <authorList>
            <person name="Eppinger M."/>
            <person name="Rosovitz M.J."/>
            <person name="Fricke W.F."/>
            <person name="Rasko D.A."/>
            <person name="Kokorina G."/>
            <person name="Fayolle C."/>
            <person name="Lindler L.E."/>
            <person name="Carniel E."/>
            <person name="Ravel J."/>
        </authorList>
    </citation>
    <scope>NUCLEOTIDE SEQUENCE [LARGE SCALE GENOMIC DNA]</scope>
    <source>
        <strain evidence="2 3">IP 31758</strain>
        <plasmid evidence="3">Plasmid plasmid_153kb</plasmid>
    </source>
</reference>
<protein>
    <submittedName>
        <fullName evidence="2">Uncharacterized protein</fullName>
    </submittedName>
</protein>
<geneLocation type="plasmid" evidence="3">
    <name>plasmid_153kb</name>
</geneLocation>